<evidence type="ECO:0000256" key="6">
    <source>
        <dbReference type="ARBA" id="ARBA00023163"/>
    </source>
</evidence>
<dbReference type="InterPro" id="IPR001138">
    <property type="entry name" value="Zn2Cys6_DnaBD"/>
</dbReference>
<dbReference type="GeneID" id="34577601"/>
<dbReference type="Proteomes" id="UP000177622">
    <property type="component" value="Unassembled WGS sequence"/>
</dbReference>
<keyword evidence="7" id="KW-0539">Nucleus</keyword>
<reference evidence="10 11" key="1">
    <citation type="journal article" date="2016" name="Sci. Rep.">
        <title>Penicillium arizonense, a new, genome sequenced fungal species, reveals a high chemical diversity in secreted metabolites.</title>
        <authorList>
            <person name="Grijseels S."/>
            <person name="Nielsen J.C."/>
            <person name="Randelovic M."/>
            <person name="Nielsen J."/>
            <person name="Nielsen K.F."/>
            <person name="Workman M."/>
            <person name="Frisvad J.C."/>
        </authorList>
    </citation>
    <scope>NUCLEOTIDE SEQUENCE [LARGE SCALE GENOMIC DNA]</scope>
    <source>
        <strain evidence="10 11">CBS 141311</strain>
    </source>
</reference>
<dbReference type="CDD" id="cd00067">
    <property type="entry name" value="GAL4"/>
    <property type="match status" value="1"/>
</dbReference>
<dbReference type="OrthoDB" id="4161332at2759"/>
<evidence type="ECO:0000313" key="11">
    <source>
        <dbReference type="Proteomes" id="UP000177622"/>
    </source>
</evidence>
<keyword evidence="2" id="KW-0479">Metal-binding</keyword>
<evidence type="ECO:0000256" key="4">
    <source>
        <dbReference type="ARBA" id="ARBA00023015"/>
    </source>
</evidence>
<keyword evidence="4" id="KW-0805">Transcription regulation</keyword>
<dbReference type="InterPro" id="IPR051615">
    <property type="entry name" value="Transcr_Regulatory_Elem"/>
</dbReference>
<proteinExistence type="predicted"/>
<evidence type="ECO:0000256" key="5">
    <source>
        <dbReference type="ARBA" id="ARBA00023125"/>
    </source>
</evidence>
<dbReference type="PANTHER" id="PTHR31313">
    <property type="entry name" value="TY1 ENHANCER ACTIVATOR"/>
    <property type="match status" value="1"/>
</dbReference>
<accession>A0A1F5LFW2</accession>
<dbReference type="PANTHER" id="PTHR31313:SF85">
    <property type="entry name" value="ZN(II)2CYS6 TRANSCRIPTION FACTOR (EUROFUNG)"/>
    <property type="match status" value="1"/>
</dbReference>
<dbReference type="PROSITE" id="PS00463">
    <property type="entry name" value="ZN2_CY6_FUNGAL_1"/>
    <property type="match status" value="1"/>
</dbReference>
<feature type="domain" description="Zn(2)-C6 fungal-type" evidence="9">
    <location>
        <begin position="13"/>
        <end position="43"/>
    </location>
</feature>
<gene>
    <name evidence="10" type="ORF">PENARI_c012G03888</name>
</gene>
<evidence type="ECO:0000256" key="8">
    <source>
        <dbReference type="SAM" id="Coils"/>
    </source>
</evidence>
<keyword evidence="3" id="KW-0862">Zinc</keyword>
<dbReference type="GO" id="GO:0000981">
    <property type="term" value="F:DNA-binding transcription factor activity, RNA polymerase II-specific"/>
    <property type="evidence" value="ECO:0007669"/>
    <property type="project" value="InterPro"/>
</dbReference>
<dbReference type="SMART" id="SM00906">
    <property type="entry name" value="Fungal_trans"/>
    <property type="match status" value="1"/>
</dbReference>
<dbReference type="GO" id="GO:0005634">
    <property type="term" value="C:nucleus"/>
    <property type="evidence" value="ECO:0007669"/>
    <property type="project" value="UniProtKB-SubCell"/>
</dbReference>
<dbReference type="AlphaFoldDB" id="A0A1F5LFW2"/>
<dbReference type="GO" id="GO:0008270">
    <property type="term" value="F:zinc ion binding"/>
    <property type="evidence" value="ECO:0007669"/>
    <property type="project" value="InterPro"/>
</dbReference>
<evidence type="ECO:0000256" key="2">
    <source>
        <dbReference type="ARBA" id="ARBA00022723"/>
    </source>
</evidence>
<organism evidence="10 11">
    <name type="scientific">Penicillium arizonense</name>
    <dbReference type="NCBI Taxonomy" id="1835702"/>
    <lineage>
        <taxon>Eukaryota</taxon>
        <taxon>Fungi</taxon>
        <taxon>Dikarya</taxon>
        <taxon>Ascomycota</taxon>
        <taxon>Pezizomycotina</taxon>
        <taxon>Eurotiomycetes</taxon>
        <taxon>Eurotiomycetidae</taxon>
        <taxon>Eurotiales</taxon>
        <taxon>Aspergillaceae</taxon>
        <taxon>Penicillium</taxon>
    </lineage>
</organism>
<evidence type="ECO:0000256" key="1">
    <source>
        <dbReference type="ARBA" id="ARBA00004123"/>
    </source>
</evidence>
<dbReference type="Pfam" id="PF04082">
    <property type="entry name" value="Fungal_trans"/>
    <property type="match status" value="1"/>
</dbReference>
<dbReference type="GO" id="GO:0006351">
    <property type="term" value="P:DNA-templated transcription"/>
    <property type="evidence" value="ECO:0007669"/>
    <property type="project" value="InterPro"/>
</dbReference>
<dbReference type="STRING" id="1835702.A0A1F5LFW2"/>
<dbReference type="SMART" id="SM00066">
    <property type="entry name" value="GAL4"/>
    <property type="match status" value="1"/>
</dbReference>
<keyword evidence="11" id="KW-1185">Reference proteome</keyword>
<keyword evidence="6" id="KW-0804">Transcription</keyword>
<keyword evidence="5" id="KW-0238">DNA-binding</keyword>
<dbReference type="InterPro" id="IPR007219">
    <property type="entry name" value="XnlR_reg_dom"/>
</dbReference>
<evidence type="ECO:0000256" key="3">
    <source>
        <dbReference type="ARBA" id="ARBA00022833"/>
    </source>
</evidence>
<dbReference type="InterPro" id="IPR036864">
    <property type="entry name" value="Zn2-C6_fun-type_DNA-bd_sf"/>
</dbReference>
<keyword evidence="8" id="KW-0175">Coiled coil</keyword>
<comment type="caution">
    <text evidence="10">The sequence shown here is derived from an EMBL/GenBank/DDBJ whole genome shotgun (WGS) entry which is preliminary data.</text>
</comment>
<evidence type="ECO:0000313" key="10">
    <source>
        <dbReference type="EMBL" id="OGE51789.1"/>
    </source>
</evidence>
<evidence type="ECO:0000259" key="9">
    <source>
        <dbReference type="PROSITE" id="PS50048"/>
    </source>
</evidence>
<evidence type="ECO:0000256" key="7">
    <source>
        <dbReference type="ARBA" id="ARBA00023242"/>
    </source>
</evidence>
<sequence length="622" mass="69632">MSSAKATKKSAFSCAPCRKRKVKCGGEQPVCKRCVARDDMCVYKLSPTLSYTQRLENRIKELEDELAELKGKALASRCVPENSSSGWSIQAQSESGHASGFGGLKLDEKGVTTYHGAASFFHLLGDNRTSTEAFQDTSTTAEDLVLRKRETLVTNAWRQRALENISEIPEPFQYLLDTHWCWIQPLFNFIYRPAFTRDMEVLGSYYSHTLLNAVLSHSIRWGKSDKTTCEKLEEAYESGAIFGRHARTLLFDELSSGICTIPTVQTLLLLSAQECSSGNSAQAWVYTGIAFRLIDHLGICVDSQRYAGSVELSDEDVEIRNRLFWSCYFWDKMLSVYLGRSPTLQHSTVSPPQIMFDDSSENELWYPHSFSIPGGVEYPPTPSHSTSCFVRMSQLSVIFNQILIHMYDPLQQHTETDIQACFVREDTALHQWWDDLPPFLKIDVNALPVLAPPSHILPLPYLQNSITSSNAVSALSPAYVYIAASIFLLQVQAASDDKQALRRLGFCIHALERVKTINPVIGSALKLITRALQKLGIEASTLREQLAPETGPFLNRPMSHFAPQPLISQFTQQSQIDDSFQLSEFDYLNAEIFEITPEQFEVVSSMEPITVMVGALNGSSAV</sequence>
<dbReference type="GO" id="GO:0003677">
    <property type="term" value="F:DNA binding"/>
    <property type="evidence" value="ECO:0007669"/>
    <property type="project" value="UniProtKB-KW"/>
</dbReference>
<dbReference type="Gene3D" id="4.10.240.10">
    <property type="entry name" value="Zn(2)-C6 fungal-type DNA-binding domain"/>
    <property type="match status" value="1"/>
</dbReference>
<comment type="subcellular location">
    <subcellularLocation>
        <location evidence="1">Nucleus</location>
    </subcellularLocation>
</comment>
<name>A0A1F5LFW2_PENAI</name>
<dbReference type="SUPFAM" id="SSF57701">
    <property type="entry name" value="Zn2/Cys6 DNA-binding domain"/>
    <property type="match status" value="1"/>
</dbReference>
<dbReference type="RefSeq" id="XP_022487233.1">
    <property type="nucleotide sequence ID" value="XM_022632867.1"/>
</dbReference>
<dbReference type="PROSITE" id="PS50048">
    <property type="entry name" value="ZN2_CY6_FUNGAL_2"/>
    <property type="match status" value="1"/>
</dbReference>
<dbReference type="Pfam" id="PF00172">
    <property type="entry name" value="Zn_clus"/>
    <property type="match status" value="1"/>
</dbReference>
<feature type="coiled-coil region" evidence="8">
    <location>
        <begin position="52"/>
        <end position="79"/>
    </location>
</feature>
<protein>
    <recommendedName>
        <fullName evidence="9">Zn(2)-C6 fungal-type domain-containing protein</fullName>
    </recommendedName>
</protein>
<dbReference type="EMBL" id="LXJU01000012">
    <property type="protein sequence ID" value="OGE51789.1"/>
    <property type="molecule type" value="Genomic_DNA"/>
</dbReference>
<dbReference type="CDD" id="cd12148">
    <property type="entry name" value="fungal_TF_MHR"/>
    <property type="match status" value="1"/>
</dbReference>